<reference evidence="1" key="1">
    <citation type="journal article" date="2023" name="Science">
        <title>Genome structures resolve the early diversification of teleost fishes.</title>
        <authorList>
            <person name="Parey E."/>
            <person name="Louis A."/>
            <person name="Montfort J."/>
            <person name="Bouchez O."/>
            <person name="Roques C."/>
            <person name="Iampietro C."/>
            <person name="Lluch J."/>
            <person name="Castinel A."/>
            <person name="Donnadieu C."/>
            <person name="Desvignes T."/>
            <person name="Floi Bucao C."/>
            <person name="Jouanno E."/>
            <person name="Wen M."/>
            <person name="Mejri S."/>
            <person name="Dirks R."/>
            <person name="Jansen H."/>
            <person name="Henkel C."/>
            <person name="Chen W.J."/>
            <person name="Zahm M."/>
            <person name="Cabau C."/>
            <person name="Klopp C."/>
            <person name="Thompson A.W."/>
            <person name="Robinson-Rechavi M."/>
            <person name="Braasch I."/>
            <person name="Lecointre G."/>
            <person name="Bobe J."/>
            <person name="Postlethwait J.H."/>
            <person name="Berthelot C."/>
            <person name="Roest Crollius H."/>
            <person name="Guiguen Y."/>
        </authorList>
    </citation>
    <scope>NUCLEOTIDE SEQUENCE</scope>
    <source>
        <strain evidence="1">WJC10195</strain>
    </source>
</reference>
<protein>
    <submittedName>
        <fullName evidence="1">Uncharacterized protein</fullName>
    </submittedName>
</protein>
<proteinExistence type="predicted"/>
<organism evidence="1 2">
    <name type="scientific">Synaphobranchus kaupii</name>
    <name type="common">Kaup's arrowtooth eel</name>
    <dbReference type="NCBI Taxonomy" id="118154"/>
    <lineage>
        <taxon>Eukaryota</taxon>
        <taxon>Metazoa</taxon>
        <taxon>Chordata</taxon>
        <taxon>Craniata</taxon>
        <taxon>Vertebrata</taxon>
        <taxon>Euteleostomi</taxon>
        <taxon>Actinopterygii</taxon>
        <taxon>Neopterygii</taxon>
        <taxon>Teleostei</taxon>
        <taxon>Anguilliformes</taxon>
        <taxon>Synaphobranchidae</taxon>
        <taxon>Synaphobranchus</taxon>
    </lineage>
</organism>
<gene>
    <name evidence="1" type="ORF">SKAU_G00168920</name>
</gene>
<comment type="caution">
    <text evidence="1">The sequence shown here is derived from an EMBL/GenBank/DDBJ whole genome shotgun (WGS) entry which is preliminary data.</text>
</comment>
<sequence>MAPLANMDSAQRLQASVWIWAAFQSKPASANGTPLAKLSLGTGVIWWDHVTIPLSLPQGSYLWKIFNSGGQESKRRRLFRPV</sequence>
<accession>A0A9Q1FJZ7</accession>
<dbReference type="Proteomes" id="UP001152622">
    <property type="component" value="Chromosome 5"/>
</dbReference>
<evidence type="ECO:0000313" key="1">
    <source>
        <dbReference type="EMBL" id="KAJ8360367.1"/>
    </source>
</evidence>
<name>A0A9Q1FJZ7_SYNKA</name>
<dbReference type="AlphaFoldDB" id="A0A9Q1FJZ7"/>
<dbReference type="EMBL" id="JAINUF010000005">
    <property type="protein sequence ID" value="KAJ8360367.1"/>
    <property type="molecule type" value="Genomic_DNA"/>
</dbReference>
<keyword evidence="2" id="KW-1185">Reference proteome</keyword>
<evidence type="ECO:0000313" key="2">
    <source>
        <dbReference type="Proteomes" id="UP001152622"/>
    </source>
</evidence>